<keyword evidence="1" id="KW-0472">Membrane</keyword>
<organism evidence="2 3">
    <name type="scientific">Enterobacter agglomerans</name>
    <name type="common">Erwinia herbicola</name>
    <name type="synonym">Pantoea agglomerans</name>
    <dbReference type="NCBI Taxonomy" id="549"/>
    <lineage>
        <taxon>Bacteria</taxon>
        <taxon>Pseudomonadati</taxon>
        <taxon>Pseudomonadota</taxon>
        <taxon>Gammaproteobacteria</taxon>
        <taxon>Enterobacterales</taxon>
        <taxon>Erwiniaceae</taxon>
        <taxon>Pantoea</taxon>
        <taxon>Pantoea agglomerans group</taxon>
    </lineage>
</organism>
<feature type="transmembrane region" description="Helical" evidence="1">
    <location>
        <begin position="21"/>
        <end position="40"/>
    </location>
</feature>
<keyword evidence="1" id="KW-0812">Transmembrane</keyword>
<dbReference type="AlphaFoldDB" id="A0A379ADY2"/>
<keyword evidence="3" id="KW-1185">Reference proteome</keyword>
<evidence type="ECO:0000313" key="3">
    <source>
        <dbReference type="Proteomes" id="UP000254640"/>
    </source>
</evidence>
<gene>
    <name evidence="2" type="ORF">NCTC9381_01991</name>
</gene>
<keyword evidence="1" id="KW-1133">Transmembrane helix</keyword>
<protein>
    <submittedName>
        <fullName evidence="2">Uncharacterized protein</fullName>
    </submittedName>
</protein>
<name>A0A379ADY2_ENTAG</name>
<reference evidence="2 3" key="1">
    <citation type="submission" date="2018-06" db="EMBL/GenBank/DDBJ databases">
        <authorList>
            <consortium name="Pathogen Informatics"/>
            <person name="Doyle S."/>
        </authorList>
    </citation>
    <scope>NUCLEOTIDE SEQUENCE [LARGE SCALE GENOMIC DNA]</scope>
    <source>
        <strain evidence="2 3">NCTC9381</strain>
    </source>
</reference>
<dbReference type="EMBL" id="UGSO01000001">
    <property type="protein sequence ID" value="SUB16091.1"/>
    <property type="molecule type" value="Genomic_DNA"/>
</dbReference>
<dbReference type="Proteomes" id="UP000254640">
    <property type="component" value="Unassembled WGS sequence"/>
</dbReference>
<accession>A0A379ADY2</accession>
<evidence type="ECO:0000256" key="1">
    <source>
        <dbReference type="SAM" id="Phobius"/>
    </source>
</evidence>
<evidence type="ECO:0000313" key="2">
    <source>
        <dbReference type="EMBL" id="SUB16091.1"/>
    </source>
</evidence>
<proteinExistence type="predicted"/>
<sequence>MSEIQNHTDDLKIVSKRYYGRWLSALVVLLCVVAMAHSMINNPRFEWGDHRRKLHCALPFCRGC</sequence>